<feature type="coiled-coil region" evidence="1">
    <location>
        <begin position="77"/>
        <end position="108"/>
    </location>
</feature>
<evidence type="ECO:0000256" key="1">
    <source>
        <dbReference type="SAM" id="Coils"/>
    </source>
</evidence>
<feature type="signal peptide" evidence="2">
    <location>
        <begin position="1"/>
        <end position="30"/>
    </location>
</feature>
<evidence type="ECO:0000256" key="2">
    <source>
        <dbReference type="SAM" id="SignalP"/>
    </source>
</evidence>
<reference evidence="5" key="2">
    <citation type="submission" date="2016-06" db="UniProtKB">
        <authorList>
            <consortium name="WormBaseParasite"/>
        </authorList>
    </citation>
    <scope>IDENTIFICATION</scope>
</reference>
<dbReference type="Gene3D" id="2.60.120.920">
    <property type="match status" value="1"/>
</dbReference>
<dbReference type="AlphaFoldDB" id="A0A183BL43"/>
<protein>
    <submittedName>
        <fullName evidence="5">SPRY domain-containing protein</fullName>
    </submittedName>
</protein>
<evidence type="ECO:0000313" key="5">
    <source>
        <dbReference type="WBParaSite" id="GPLIN_000132500"/>
    </source>
</evidence>
<evidence type="ECO:0000259" key="3">
    <source>
        <dbReference type="Pfam" id="PF00622"/>
    </source>
</evidence>
<dbReference type="InterPro" id="IPR003877">
    <property type="entry name" value="SPRY_dom"/>
</dbReference>
<feature type="chain" id="PRO_5008146290" evidence="2">
    <location>
        <begin position="31"/>
        <end position="220"/>
    </location>
</feature>
<evidence type="ECO:0000313" key="4">
    <source>
        <dbReference type="Proteomes" id="UP000050741"/>
    </source>
</evidence>
<feature type="domain" description="SPRY" evidence="3">
    <location>
        <begin position="148"/>
        <end position="210"/>
    </location>
</feature>
<organism evidence="4 5">
    <name type="scientific">Globodera pallida</name>
    <name type="common">Potato cyst nematode worm</name>
    <name type="synonym">Heterodera pallida</name>
    <dbReference type="NCBI Taxonomy" id="36090"/>
    <lineage>
        <taxon>Eukaryota</taxon>
        <taxon>Metazoa</taxon>
        <taxon>Ecdysozoa</taxon>
        <taxon>Nematoda</taxon>
        <taxon>Chromadorea</taxon>
        <taxon>Rhabditida</taxon>
        <taxon>Tylenchina</taxon>
        <taxon>Tylenchomorpha</taxon>
        <taxon>Tylenchoidea</taxon>
        <taxon>Heteroderidae</taxon>
        <taxon>Heteroderinae</taxon>
        <taxon>Globodera</taxon>
    </lineage>
</organism>
<keyword evidence="1" id="KW-0175">Coiled coil</keyword>
<dbReference type="SUPFAM" id="SSF49899">
    <property type="entry name" value="Concanavalin A-like lectins/glucanases"/>
    <property type="match status" value="1"/>
</dbReference>
<dbReference type="Pfam" id="PF00622">
    <property type="entry name" value="SPRY"/>
    <property type="match status" value="1"/>
</dbReference>
<proteinExistence type="predicted"/>
<dbReference type="InterPro" id="IPR043136">
    <property type="entry name" value="B30.2/SPRY_sf"/>
</dbReference>
<dbReference type="InterPro" id="IPR013320">
    <property type="entry name" value="ConA-like_dom_sf"/>
</dbReference>
<keyword evidence="2" id="KW-0732">Signal</keyword>
<reference evidence="4" key="1">
    <citation type="submission" date="2014-05" db="EMBL/GenBank/DDBJ databases">
        <title>The genome and life-stage specific transcriptomes of Globodera pallida elucidate key aspects of plant parasitism by a cyst nematode.</title>
        <authorList>
            <person name="Cotton J.A."/>
            <person name="Lilley C.J."/>
            <person name="Jones L.M."/>
            <person name="Kikuchi T."/>
            <person name="Reid A.J."/>
            <person name="Thorpe P."/>
            <person name="Tsai I.J."/>
            <person name="Beasley H."/>
            <person name="Blok V."/>
            <person name="Cock P.J.A."/>
            <person name="Van den Akker S.E."/>
            <person name="Holroyd N."/>
            <person name="Hunt M."/>
            <person name="Mantelin S."/>
            <person name="Naghra H."/>
            <person name="Pain A."/>
            <person name="Palomares-Rius J.E."/>
            <person name="Zarowiecki M."/>
            <person name="Berriman M."/>
            <person name="Jones J.T."/>
            <person name="Urwin P.E."/>
        </authorList>
    </citation>
    <scope>NUCLEOTIDE SEQUENCE [LARGE SCALE GENOMIC DNA]</scope>
    <source>
        <strain evidence="4">Lindley</strain>
    </source>
</reference>
<sequence>MIATLNPNNWWGCDPFRIVGVILLLFLVHGNDQNANGFKINDQQKEMNESFGQEAMVVSLLQQTDQNETNDKIDTLKKDQQEQFANMIREMEQKQKNGQEELERKMDDSVKSVQAMVDTELKKCQNKQQQNINELTEKLKGGDRFIIGNPPFDFGDVVGCGVNLKNGQITYTLNGRRLDTANLSVDSAADLFPCVTLGKLGDKIEANFGPNFQFNIADVI</sequence>
<dbReference type="Proteomes" id="UP000050741">
    <property type="component" value="Unassembled WGS sequence"/>
</dbReference>
<name>A0A183BL43_GLOPA</name>
<dbReference type="WBParaSite" id="GPLIN_000132500">
    <property type="protein sequence ID" value="GPLIN_000132500"/>
    <property type="gene ID" value="GPLIN_000132500"/>
</dbReference>
<dbReference type="InterPro" id="IPR044736">
    <property type="entry name" value="Gid1/RanBPM/SPLA_SPRY"/>
</dbReference>
<accession>A0A183BL43</accession>
<keyword evidence="4" id="KW-1185">Reference proteome</keyword>
<dbReference type="CDD" id="cd12885">
    <property type="entry name" value="SPRY_RanBP_like"/>
    <property type="match status" value="1"/>
</dbReference>